<keyword evidence="2" id="KW-0175">Coiled coil</keyword>
<reference evidence="8 9" key="1">
    <citation type="submission" date="2012-06" db="EMBL/GenBank/DDBJ databases">
        <title>Complete sequence of Thiocystis violascens DSM 198.</title>
        <authorList>
            <consortium name="US DOE Joint Genome Institute"/>
            <person name="Lucas S."/>
            <person name="Han J."/>
            <person name="Lapidus A."/>
            <person name="Cheng J.-F."/>
            <person name="Goodwin L."/>
            <person name="Pitluck S."/>
            <person name="Peters L."/>
            <person name="Ovchinnikova G."/>
            <person name="Teshima H."/>
            <person name="Detter J.C."/>
            <person name="Han C."/>
            <person name="Tapia R."/>
            <person name="Land M."/>
            <person name="Hauser L."/>
            <person name="Kyrpides N."/>
            <person name="Ivanova N."/>
            <person name="Pagani I."/>
            <person name="Vogl K."/>
            <person name="Liu Z."/>
            <person name="Frigaard N.-U."/>
            <person name="Bryant D."/>
            <person name="Woyke T."/>
        </authorList>
    </citation>
    <scope>NUCLEOTIDE SEQUENCE [LARGE SCALE GENOMIC DNA]</scope>
    <source>
        <strain evidence="9">ATCC 17096 / DSM 198 / 6111</strain>
    </source>
</reference>
<dbReference type="Pfam" id="PF00072">
    <property type="entry name" value="Response_reg"/>
    <property type="match status" value="1"/>
</dbReference>
<evidence type="ECO:0000259" key="5">
    <source>
        <dbReference type="PROSITE" id="PS50113"/>
    </source>
</evidence>
<dbReference type="InterPro" id="IPR000014">
    <property type="entry name" value="PAS"/>
</dbReference>
<evidence type="ECO:0000259" key="7">
    <source>
        <dbReference type="PROSITE" id="PS50887"/>
    </source>
</evidence>
<dbReference type="PROSITE" id="PS50113">
    <property type="entry name" value="PAC"/>
    <property type="match status" value="1"/>
</dbReference>
<dbReference type="CDD" id="cd01948">
    <property type="entry name" value="EAL"/>
    <property type="match status" value="1"/>
</dbReference>
<dbReference type="InterPro" id="IPR035965">
    <property type="entry name" value="PAS-like_dom_sf"/>
</dbReference>
<dbReference type="InterPro" id="IPR000700">
    <property type="entry name" value="PAS-assoc_C"/>
</dbReference>
<dbReference type="SUPFAM" id="SSF52172">
    <property type="entry name" value="CheY-like"/>
    <property type="match status" value="1"/>
</dbReference>
<dbReference type="InterPro" id="IPR001789">
    <property type="entry name" value="Sig_transdc_resp-reg_receiver"/>
</dbReference>
<dbReference type="NCBIfam" id="TIGR00229">
    <property type="entry name" value="sensory_box"/>
    <property type="match status" value="2"/>
</dbReference>
<evidence type="ECO:0000256" key="1">
    <source>
        <dbReference type="PROSITE-ProRule" id="PRU00169"/>
    </source>
</evidence>
<dbReference type="SUPFAM" id="SSF55785">
    <property type="entry name" value="PYP-like sensor domain (PAS domain)"/>
    <property type="match status" value="2"/>
</dbReference>
<dbReference type="PANTHER" id="PTHR44757">
    <property type="entry name" value="DIGUANYLATE CYCLASE DGCP"/>
    <property type="match status" value="1"/>
</dbReference>
<evidence type="ECO:0000256" key="3">
    <source>
        <dbReference type="SAM" id="MobiDB-lite"/>
    </source>
</evidence>
<dbReference type="HOGENOM" id="CLU_000445_70_20_6"/>
<dbReference type="SMART" id="SM00267">
    <property type="entry name" value="GGDEF"/>
    <property type="match status" value="1"/>
</dbReference>
<dbReference type="InterPro" id="IPR029787">
    <property type="entry name" value="Nucleotide_cyclase"/>
</dbReference>
<feature type="domain" description="PAC" evidence="5">
    <location>
        <begin position="101"/>
        <end position="155"/>
    </location>
</feature>
<dbReference type="Gene3D" id="3.40.50.2300">
    <property type="match status" value="1"/>
</dbReference>
<dbReference type="Pfam" id="PF13426">
    <property type="entry name" value="PAS_9"/>
    <property type="match status" value="1"/>
</dbReference>
<feature type="domain" description="EAL" evidence="6">
    <location>
        <begin position="455"/>
        <end position="709"/>
    </location>
</feature>
<dbReference type="SMART" id="SM00448">
    <property type="entry name" value="REC"/>
    <property type="match status" value="1"/>
</dbReference>
<protein>
    <submittedName>
        <fullName evidence="8">PAS domain S-box/diguanylate cyclase (GGDEF) domain-containing protein</fullName>
    </submittedName>
</protein>
<name>I3Y5K3_THIV6</name>
<evidence type="ECO:0000313" key="9">
    <source>
        <dbReference type="Proteomes" id="UP000006062"/>
    </source>
</evidence>
<dbReference type="Gene3D" id="3.20.20.450">
    <property type="entry name" value="EAL domain"/>
    <property type="match status" value="1"/>
</dbReference>
<dbReference type="Proteomes" id="UP000006062">
    <property type="component" value="Chromosome"/>
</dbReference>
<dbReference type="eggNOG" id="COG5001">
    <property type="taxonomic scope" value="Bacteria"/>
</dbReference>
<dbReference type="InterPro" id="IPR043128">
    <property type="entry name" value="Rev_trsase/Diguanyl_cyclase"/>
</dbReference>
<dbReference type="PANTHER" id="PTHR44757:SF2">
    <property type="entry name" value="BIOFILM ARCHITECTURE MAINTENANCE PROTEIN MBAA"/>
    <property type="match status" value="1"/>
</dbReference>
<dbReference type="Pfam" id="PF00563">
    <property type="entry name" value="EAL"/>
    <property type="match status" value="1"/>
</dbReference>
<sequence length="869" mass="96409">MDRVMDKQCLNDNAHEQTAEERLRESEVQLQAIFDNAFVGIMLLTGERLIARANDRVAQILGYRDPTELIGLSVRSLHLSEERFVEFGKRFFEPLRNREQPHVEYQLRRRDGSPFYCSLSGRALDTAVPADLSKGAIWILDDIDELKRIERALRESEARYRALFESASEGMLIIRDSRFVSANQAAQRMLGLNLVDGRCDLSPAELSPPYQPDGQESAVKAGQLIELTLQQGAHRFEWEHQRGDGGRFQVEVTLSRVRLDDKDALLVSWYDLSRQHQIDYLSDHDQLTNLPNARLLRKRLIQTLNFAGFANARVAVLTLDLDGFKHVMDSHRHEVWEQVLKTLASRLVANSPPATIVARISGDVFTLVLENAVDSAWTTQQARRIQDCLCAPLPLLNGGELCMTVCIGVALYPDDAHDAIELLRDAGSALHAAKRAGPGSLAFYTPEMTVSSANRLQLLQQLRQALQEDEFVLHYQPKIDLATATIIGGEALIRWRRPDGAMISPGDFIPLVETTDLVHPVGQWVLRTALHQMRIWSAASLPPQQVSINIAGPQFASETLPDEIAAMLAETGIAPHLFQIELLESLLLDDPEKARRQLIAIRKLGVTVALDDFGTGYSSLAYLSGFPVDILKIDRSFVNNLAEDAGNLAIIRATIAMAHGLGIRVVAEGVETDAQIALLHRLGCDLVQGYRTGRPMPAGDFARLIAADPVTMLPPALIKLTTQGVLIVEDDPVQRRLLSAQLANQGLAIFAVDCAEAVWEILADEQIYLLIADYGLPGMDGITLMEQTRERHPDIVRIMLSAASEAAIPSGAINRGGVFRYLTKPCRTEDLRAAAHEGVQLARMLRQTQNEFAPRSEMPPPVNRGQPRP</sequence>
<feature type="region of interest" description="Disordered" evidence="3">
    <location>
        <begin position="850"/>
        <end position="869"/>
    </location>
</feature>
<dbReference type="AlphaFoldDB" id="I3Y5K3"/>
<dbReference type="PROSITE" id="PS50110">
    <property type="entry name" value="RESPONSE_REGULATORY"/>
    <property type="match status" value="1"/>
</dbReference>
<dbReference type="CDD" id="cd01949">
    <property type="entry name" value="GGDEF"/>
    <property type="match status" value="1"/>
</dbReference>
<dbReference type="InterPro" id="IPR011006">
    <property type="entry name" value="CheY-like_superfamily"/>
</dbReference>
<keyword evidence="1" id="KW-0597">Phosphoprotein</keyword>
<dbReference type="SMART" id="SM00052">
    <property type="entry name" value="EAL"/>
    <property type="match status" value="1"/>
</dbReference>
<dbReference type="InterPro" id="IPR001633">
    <property type="entry name" value="EAL_dom"/>
</dbReference>
<dbReference type="STRING" id="765911.Thivi_0201"/>
<dbReference type="NCBIfam" id="TIGR00254">
    <property type="entry name" value="GGDEF"/>
    <property type="match status" value="1"/>
</dbReference>
<dbReference type="PROSITE" id="PS50887">
    <property type="entry name" value="GGDEF"/>
    <property type="match status" value="1"/>
</dbReference>
<feature type="domain" description="GGDEF" evidence="7">
    <location>
        <begin position="312"/>
        <end position="446"/>
    </location>
</feature>
<dbReference type="Pfam" id="PF13188">
    <property type="entry name" value="PAS_8"/>
    <property type="match status" value="1"/>
</dbReference>
<accession>I3Y5K3</accession>
<evidence type="ECO:0000259" key="6">
    <source>
        <dbReference type="PROSITE" id="PS50883"/>
    </source>
</evidence>
<proteinExistence type="predicted"/>
<evidence type="ECO:0000256" key="2">
    <source>
        <dbReference type="SAM" id="Coils"/>
    </source>
</evidence>
<dbReference type="eggNOG" id="COG0784">
    <property type="taxonomic scope" value="Bacteria"/>
</dbReference>
<gene>
    <name evidence="8" type="ordered locus">Thivi_0201</name>
</gene>
<dbReference type="GO" id="GO:0000160">
    <property type="term" value="P:phosphorelay signal transduction system"/>
    <property type="evidence" value="ECO:0007669"/>
    <property type="project" value="InterPro"/>
</dbReference>
<dbReference type="RefSeq" id="WP_014776779.1">
    <property type="nucleotide sequence ID" value="NC_018012.1"/>
</dbReference>
<dbReference type="Pfam" id="PF00990">
    <property type="entry name" value="GGDEF"/>
    <property type="match status" value="1"/>
</dbReference>
<feature type="modified residue" description="4-aspartylphosphate" evidence="1">
    <location>
        <position position="773"/>
    </location>
</feature>
<dbReference type="KEGG" id="tvi:Thivi_0201"/>
<feature type="compositionally biased region" description="Pro residues" evidence="3">
    <location>
        <begin position="857"/>
        <end position="869"/>
    </location>
</feature>
<evidence type="ECO:0000313" key="8">
    <source>
        <dbReference type="EMBL" id="AFL72271.1"/>
    </source>
</evidence>
<dbReference type="SMART" id="SM00091">
    <property type="entry name" value="PAS"/>
    <property type="match status" value="2"/>
</dbReference>
<dbReference type="InterPro" id="IPR052155">
    <property type="entry name" value="Biofilm_reg_signaling"/>
</dbReference>
<dbReference type="PROSITE" id="PS50883">
    <property type="entry name" value="EAL"/>
    <property type="match status" value="1"/>
</dbReference>
<dbReference type="SUPFAM" id="SSF141868">
    <property type="entry name" value="EAL domain-like"/>
    <property type="match status" value="1"/>
</dbReference>
<dbReference type="Gene3D" id="3.30.450.20">
    <property type="entry name" value="PAS domain"/>
    <property type="match status" value="2"/>
</dbReference>
<dbReference type="Gene3D" id="3.30.70.270">
    <property type="match status" value="1"/>
</dbReference>
<organism evidence="8 9">
    <name type="scientific">Thiocystis violascens (strain ATCC 17096 / DSM 198 / 6111)</name>
    <name type="common">Chromatium violascens</name>
    <dbReference type="NCBI Taxonomy" id="765911"/>
    <lineage>
        <taxon>Bacteria</taxon>
        <taxon>Pseudomonadati</taxon>
        <taxon>Pseudomonadota</taxon>
        <taxon>Gammaproteobacteria</taxon>
        <taxon>Chromatiales</taxon>
        <taxon>Chromatiaceae</taxon>
        <taxon>Thiocystis</taxon>
    </lineage>
</organism>
<dbReference type="InterPro" id="IPR000160">
    <property type="entry name" value="GGDEF_dom"/>
</dbReference>
<dbReference type="InterPro" id="IPR035919">
    <property type="entry name" value="EAL_sf"/>
</dbReference>
<dbReference type="EMBL" id="CP003154">
    <property type="protein sequence ID" value="AFL72271.1"/>
    <property type="molecule type" value="Genomic_DNA"/>
</dbReference>
<dbReference type="CDD" id="cd00130">
    <property type="entry name" value="PAS"/>
    <property type="match status" value="2"/>
</dbReference>
<feature type="domain" description="Response regulatory" evidence="4">
    <location>
        <begin position="724"/>
        <end position="839"/>
    </location>
</feature>
<keyword evidence="9" id="KW-1185">Reference proteome</keyword>
<evidence type="ECO:0000259" key="4">
    <source>
        <dbReference type="PROSITE" id="PS50110"/>
    </source>
</evidence>
<feature type="coiled-coil region" evidence="2">
    <location>
        <begin position="139"/>
        <end position="166"/>
    </location>
</feature>
<dbReference type="SUPFAM" id="SSF55073">
    <property type="entry name" value="Nucleotide cyclase"/>
    <property type="match status" value="1"/>
</dbReference>